<comment type="caution">
    <text evidence="2">The sequence shown here is derived from an EMBL/GenBank/DDBJ whole genome shotgun (WGS) entry which is preliminary data.</text>
</comment>
<protein>
    <submittedName>
        <fullName evidence="2">Phorbol ester/diacylglycerol-binding protein unc-13</fullName>
    </submittedName>
</protein>
<feature type="compositionally biased region" description="Basic and acidic residues" evidence="1">
    <location>
        <begin position="124"/>
        <end position="149"/>
    </location>
</feature>
<feature type="non-terminal residue" evidence="2">
    <location>
        <position position="1"/>
    </location>
</feature>
<dbReference type="AlphaFoldDB" id="A0AAE1GSA2"/>
<evidence type="ECO:0000313" key="3">
    <source>
        <dbReference type="Proteomes" id="UP001219518"/>
    </source>
</evidence>
<reference evidence="2" key="1">
    <citation type="submission" date="2021-07" db="EMBL/GenBank/DDBJ databases">
        <authorList>
            <person name="Catto M.A."/>
            <person name="Jacobson A."/>
            <person name="Kennedy G."/>
            <person name="Labadie P."/>
            <person name="Hunt B.G."/>
            <person name="Srinivasan R."/>
        </authorList>
    </citation>
    <scope>NUCLEOTIDE SEQUENCE</scope>
    <source>
        <strain evidence="2">PL_HMW_Pooled</strain>
        <tissue evidence="2">Head</tissue>
    </source>
</reference>
<proteinExistence type="predicted"/>
<feature type="region of interest" description="Disordered" evidence="1">
    <location>
        <begin position="116"/>
        <end position="149"/>
    </location>
</feature>
<keyword evidence="3" id="KW-1185">Reference proteome</keyword>
<accession>A0AAE1GSA2</accession>
<dbReference type="Proteomes" id="UP001219518">
    <property type="component" value="Unassembled WGS sequence"/>
</dbReference>
<reference evidence="2" key="2">
    <citation type="journal article" date="2023" name="BMC Genomics">
        <title>Pest status, molecular evolution, and epigenetic factors derived from the genome assembly of Frankliniella fusca, a thysanopteran phytovirus vector.</title>
        <authorList>
            <person name="Catto M.A."/>
            <person name="Labadie P.E."/>
            <person name="Jacobson A.L."/>
            <person name="Kennedy G.G."/>
            <person name="Srinivasan R."/>
            <person name="Hunt B.G."/>
        </authorList>
    </citation>
    <scope>NUCLEOTIDE SEQUENCE</scope>
    <source>
        <strain evidence="2">PL_HMW_Pooled</strain>
    </source>
</reference>
<organism evidence="2 3">
    <name type="scientific">Frankliniella fusca</name>
    <dbReference type="NCBI Taxonomy" id="407009"/>
    <lineage>
        <taxon>Eukaryota</taxon>
        <taxon>Metazoa</taxon>
        <taxon>Ecdysozoa</taxon>
        <taxon>Arthropoda</taxon>
        <taxon>Hexapoda</taxon>
        <taxon>Insecta</taxon>
        <taxon>Pterygota</taxon>
        <taxon>Neoptera</taxon>
        <taxon>Paraneoptera</taxon>
        <taxon>Thysanoptera</taxon>
        <taxon>Terebrantia</taxon>
        <taxon>Thripoidea</taxon>
        <taxon>Thripidae</taxon>
        <taxon>Frankliniella</taxon>
    </lineage>
</organism>
<gene>
    <name evidence="2" type="ORF">KUF71_003171</name>
</gene>
<sequence length="174" mass="19864">MAPARLWKEPLKNVRWALRVELSHGPAPPRPAPPRPAPPRCTELLVIRILRVSRCRRCCGVAPRLRSHELQAAYRVPFLWVALLKQHGLQDLQQLQRAAVWRDPLGSLRTWEDLSTPPLAKSSRRPEEQITRFVEEKEEEKKNKKKETAEVGLQCGVANARRRVLAEALLGVAE</sequence>
<evidence type="ECO:0000313" key="2">
    <source>
        <dbReference type="EMBL" id="KAK3908039.1"/>
    </source>
</evidence>
<evidence type="ECO:0000256" key="1">
    <source>
        <dbReference type="SAM" id="MobiDB-lite"/>
    </source>
</evidence>
<dbReference type="EMBL" id="JAHWGI010000027">
    <property type="protein sequence ID" value="KAK3908039.1"/>
    <property type="molecule type" value="Genomic_DNA"/>
</dbReference>
<name>A0AAE1GSA2_9NEOP</name>